<evidence type="ECO:0000259" key="12">
    <source>
        <dbReference type="Pfam" id="PF19244"/>
    </source>
</evidence>
<keyword evidence="8" id="KW-0804">Transcription</keyword>
<dbReference type="GO" id="GO:0044423">
    <property type="term" value="C:virion component"/>
    <property type="evidence" value="ECO:0007669"/>
    <property type="project" value="UniProtKB-KW"/>
</dbReference>
<evidence type="ECO:0000256" key="7">
    <source>
        <dbReference type="ARBA" id="ARBA00022844"/>
    </source>
</evidence>
<dbReference type="GO" id="GO:0005524">
    <property type="term" value="F:ATP binding"/>
    <property type="evidence" value="ECO:0007669"/>
    <property type="project" value="UniProtKB-KW"/>
</dbReference>
<evidence type="ECO:0000313" key="13">
    <source>
        <dbReference type="EMBL" id="UZT28828.1"/>
    </source>
</evidence>
<dbReference type="InterPro" id="IPR045355">
    <property type="entry name" value="PolyA_pol_cat_su"/>
</dbReference>
<organism evidence="14">
    <name type="scientific">Nucleocytoviricota sp</name>
    <dbReference type="NCBI Taxonomy" id="2809609"/>
    <lineage>
        <taxon>Viruses</taxon>
        <taxon>Varidnaviria</taxon>
        <taxon>Bamfordvirae</taxon>
        <taxon>Nucleocytoviricota</taxon>
    </lineage>
</organism>
<evidence type="ECO:0000256" key="8">
    <source>
        <dbReference type="ARBA" id="ARBA00023163"/>
    </source>
</evidence>
<dbReference type="EMBL" id="OP765584">
    <property type="protein sequence ID" value="UZT29156.1"/>
    <property type="molecule type" value="Genomic_DNA"/>
</dbReference>
<evidence type="ECO:0000256" key="4">
    <source>
        <dbReference type="ARBA" id="ARBA00022679"/>
    </source>
</evidence>
<dbReference type="GO" id="GO:1990817">
    <property type="term" value="F:poly(A) RNA polymerase activity"/>
    <property type="evidence" value="ECO:0007669"/>
    <property type="project" value="UniProtKB-EC"/>
</dbReference>
<keyword evidence="4" id="KW-0808">Transferase</keyword>
<name>A0A9E8G4X6_9VIRU</name>
<evidence type="ECO:0000256" key="6">
    <source>
        <dbReference type="ARBA" id="ARBA00022840"/>
    </source>
</evidence>
<keyword evidence="7" id="KW-0946">Virion</keyword>
<comment type="subcellular location">
    <subcellularLocation>
        <location evidence="1">Virion</location>
    </subcellularLocation>
</comment>
<evidence type="ECO:0000256" key="10">
    <source>
        <dbReference type="ARBA" id="ARBA00026159"/>
    </source>
</evidence>
<comment type="catalytic activity">
    <reaction evidence="11">
        <text>RNA(n) + ATP = RNA(n)-3'-adenine ribonucleotide + diphosphate</text>
        <dbReference type="Rhea" id="RHEA:11332"/>
        <dbReference type="Rhea" id="RHEA-COMP:14527"/>
        <dbReference type="Rhea" id="RHEA-COMP:17347"/>
        <dbReference type="ChEBI" id="CHEBI:30616"/>
        <dbReference type="ChEBI" id="CHEBI:33019"/>
        <dbReference type="ChEBI" id="CHEBI:140395"/>
        <dbReference type="ChEBI" id="CHEBI:173115"/>
        <dbReference type="EC" id="2.7.7.19"/>
    </reaction>
</comment>
<evidence type="ECO:0000256" key="2">
    <source>
        <dbReference type="ARBA" id="ARBA00012388"/>
    </source>
</evidence>
<keyword evidence="6" id="KW-0067">ATP-binding</keyword>
<evidence type="ECO:0000256" key="9">
    <source>
        <dbReference type="ARBA" id="ARBA00025732"/>
    </source>
</evidence>
<proteinExistence type="inferred from homology"/>
<evidence type="ECO:0000256" key="5">
    <source>
        <dbReference type="ARBA" id="ARBA00022741"/>
    </source>
</evidence>
<sequence>MTSSKNNELKILNNAIKVIEKKKGKRLVESEENKKIIDILEKFLVRKKLICYGGTAINNILPQKYQFYDKNVELPDYDFFSTNALEDAKELADIYFKEKYEEVEAKAGVHPGTFKVFVNFKAIADVTQLDNNIFKILKSDAIIKDKIYYAPPDFLRMSMYLELSRPDGDVSRWEKVLKRLLLLNKNFPLKGTECNSYKFEREFVGNQNKEKIHELIKKIASREKLVFFGGYSLSLYSKYYKKIKLDNNPDFDLLSNNPLESATKMKDELKKHFSNITITFHSPIGENIPFHYEIKVGNDSIAFLYKTDACYNYNNVKINNKVFRIATIDTLLSFYLAFYYTKRPYYDKNRILCISEFLFKIQQKNKFQQKGILKRFTPTCYGKQKTIEEIRREKNYKYNLLKTKKNSKEFEYNFLKYNPNFNESLNKDKYSYISLKKRKTLKKSSVK</sequence>
<dbReference type="GO" id="GO:0006397">
    <property type="term" value="P:mRNA processing"/>
    <property type="evidence" value="ECO:0007669"/>
    <property type="project" value="UniProtKB-KW"/>
</dbReference>
<keyword evidence="3" id="KW-0507">mRNA processing</keyword>
<comment type="similarity">
    <text evidence="9">Belongs to the poxviridae poly(A) polymerase catalytic subunit family. Highly divergent.</text>
</comment>
<accession>A0A9E8G4X6</accession>
<protein>
    <recommendedName>
        <fullName evidence="10">Putative poly(A) polymerase catalytic subunit</fullName>
        <ecNumber evidence="2">2.7.7.19</ecNumber>
    </recommendedName>
</protein>
<dbReference type="EC" id="2.7.7.19" evidence="2"/>
<dbReference type="Pfam" id="PF19244">
    <property type="entry name" value="Poly_A_pol_cat"/>
    <property type="match status" value="1"/>
</dbReference>
<evidence type="ECO:0000256" key="3">
    <source>
        <dbReference type="ARBA" id="ARBA00022664"/>
    </source>
</evidence>
<dbReference type="EMBL" id="OP765507">
    <property type="protein sequence ID" value="UZT28828.1"/>
    <property type="molecule type" value="Genomic_DNA"/>
</dbReference>
<evidence type="ECO:0000256" key="11">
    <source>
        <dbReference type="ARBA" id="ARBA00048830"/>
    </source>
</evidence>
<feature type="domain" description="Poly(A) polymerase catalytic subunit" evidence="12">
    <location>
        <begin position="38"/>
        <end position="166"/>
    </location>
</feature>
<reference evidence="14" key="1">
    <citation type="submission" date="2022-11" db="EMBL/GenBank/DDBJ databases">
        <title>Genomics discovery of giant fungal viruses from subsurface oceanic crustal fluids.</title>
        <authorList>
            <person name="Bhattacharjee A.S."/>
            <person name="Schulz F."/>
            <person name="Woyke T."/>
            <person name="Orcutt B.N."/>
            <person name="Matinez Martinez J."/>
        </authorList>
    </citation>
    <scope>NUCLEOTIDE SEQUENCE</scope>
    <source>
        <strain evidence="13">VSAG1.JdFR</strain>
        <strain evidence="14">VSAG8.JdFR</strain>
    </source>
</reference>
<evidence type="ECO:0000313" key="14">
    <source>
        <dbReference type="EMBL" id="UZT29156.1"/>
    </source>
</evidence>
<evidence type="ECO:0000256" key="1">
    <source>
        <dbReference type="ARBA" id="ARBA00004328"/>
    </source>
</evidence>
<keyword evidence="5" id="KW-0547">Nucleotide-binding</keyword>